<dbReference type="EMBL" id="JBHLXE010000033">
    <property type="protein sequence ID" value="MFC0179149.1"/>
    <property type="molecule type" value="Genomic_DNA"/>
</dbReference>
<keyword evidence="1 3" id="KW-0378">Hydrolase</keyword>
<organism evidence="3 4">
    <name type="scientific">Thorsellia kenyensis</name>
    <dbReference type="NCBI Taxonomy" id="1549888"/>
    <lineage>
        <taxon>Bacteria</taxon>
        <taxon>Pseudomonadati</taxon>
        <taxon>Pseudomonadota</taxon>
        <taxon>Gammaproteobacteria</taxon>
        <taxon>Enterobacterales</taxon>
        <taxon>Thorselliaceae</taxon>
        <taxon>Thorsellia</taxon>
    </lineage>
</organism>
<comment type="caution">
    <text evidence="3">The sequence shown here is derived from an EMBL/GenBank/DDBJ whole genome shotgun (WGS) entry which is preliminary data.</text>
</comment>
<keyword evidence="4" id="KW-1185">Reference proteome</keyword>
<sequence length="261" mass="29820">MLIHHELIKSDNPNANLLPVVVLIHGLFGEGKNLKVLSDAISKQYNTLTVDLRNHGHSFHDPSHNYQCMAIDIIKLLDYLNIFSVNLIGHSMGGKVVMQLAQKNTTPQQIKINKLIVLDIAPVKYIERKHDDVFLALNQVIIKGCKTRLEASKIMNQFIESPAIIQFLLKSFDKGSWRFNLNILEHNYEEILNWHEISPSDKEILFLIGANSDYVIPSYKTSIIKQFPLSKAHIIAGADHWVHADRPEQVLKQILRFFDSV</sequence>
<dbReference type="InterPro" id="IPR000073">
    <property type="entry name" value="AB_hydrolase_1"/>
</dbReference>
<dbReference type="RefSeq" id="WP_385876239.1">
    <property type="nucleotide sequence ID" value="NZ_JBHLXE010000033.1"/>
</dbReference>
<dbReference type="Proteomes" id="UP001589758">
    <property type="component" value="Unassembled WGS sequence"/>
</dbReference>
<evidence type="ECO:0000313" key="4">
    <source>
        <dbReference type="Proteomes" id="UP001589758"/>
    </source>
</evidence>
<evidence type="ECO:0000256" key="1">
    <source>
        <dbReference type="ARBA" id="ARBA00022801"/>
    </source>
</evidence>
<protein>
    <submittedName>
        <fullName evidence="3">Alpha/beta fold hydrolase</fullName>
    </submittedName>
</protein>
<accession>A0ABV6C855</accession>
<dbReference type="Pfam" id="PF00561">
    <property type="entry name" value="Abhydrolase_1"/>
    <property type="match status" value="1"/>
</dbReference>
<reference evidence="3 4" key="1">
    <citation type="submission" date="2024-09" db="EMBL/GenBank/DDBJ databases">
        <authorList>
            <person name="Sun Q."/>
            <person name="Mori K."/>
        </authorList>
    </citation>
    <scope>NUCLEOTIDE SEQUENCE [LARGE SCALE GENOMIC DNA]</scope>
    <source>
        <strain evidence="3 4">CCM 8545</strain>
    </source>
</reference>
<gene>
    <name evidence="3" type="ORF">ACFFIT_03390</name>
</gene>
<dbReference type="Gene3D" id="3.40.50.1820">
    <property type="entry name" value="alpha/beta hydrolase"/>
    <property type="match status" value="1"/>
</dbReference>
<feature type="domain" description="AB hydrolase-1" evidence="2">
    <location>
        <begin position="19"/>
        <end position="247"/>
    </location>
</feature>
<evidence type="ECO:0000259" key="2">
    <source>
        <dbReference type="Pfam" id="PF00561"/>
    </source>
</evidence>
<dbReference type="PANTHER" id="PTHR46118:SF4">
    <property type="entry name" value="PROTEIN ABHD11"/>
    <property type="match status" value="1"/>
</dbReference>
<dbReference type="GO" id="GO:0016787">
    <property type="term" value="F:hydrolase activity"/>
    <property type="evidence" value="ECO:0007669"/>
    <property type="project" value="UniProtKB-KW"/>
</dbReference>
<proteinExistence type="predicted"/>
<dbReference type="SUPFAM" id="SSF53474">
    <property type="entry name" value="alpha/beta-Hydrolases"/>
    <property type="match status" value="1"/>
</dbReference>
<name>A0ABV6C855_9GAMM</name>
<dbReference type="InterPro" id="IPR029058">
    <property type="entry name" value="AB_hydrolase_fold"/>
</dbReference>
<dbReference type="PANTHER" id="PTHR46118">
    <property type="entry name" value="PROTEIN ABHD11"/>
    <property type="match status" value="1"/>
</dbReference>
<evidence type="ECO:0000313" key="3">
    <source>
        <dbReference type="EMBL" id="MFC0179149.1"/>
    </source>
</evidence>